<reference evidence="9" key="1">
    <citation type="journal article" date="2019" name="Int. J. Syst. Evol. Microbiol.">
        <title>The Global Catalogue of Microorganisms (GCM) 10K type strain sequencing project: providing services to taxonomists for standard genome sequencing and annotation.</title>
        <authorList>
            <consortium name="The Broad Institute Genomics Platform"/>
            <consortium name="The Broad Institute Genome Sequencing Center for Infectious Disease"/>
            <person name="Wu L."/>
            <person name="Ma J."/>
        </authorList>
    </citation>
    <scope>NUCLEOTIDE SEQUENCE [LARGE SCALE GENOMIC DNA]</scope>
    <source>
        <strain evidence="9">KCTC 33676</strain>
    </source>
</reference>
<name>A0ABW5R6G7_9BACL</name>
<dbReference type="SMART" id="SM00852">
    <property type="entry name" value="MoCF_biosynth"/>
    <property type="match status" value="1"/>
</dbReference>
<dbReference type="Gene3D" id="3.40.980.10">
    <property type="entry name" value="MoaB/Mog-like domain"/>
    <property type="match status" value="1"/>
</dbReference>
<comment type="similarity">
    <text evidence="3 6">Belongs to the MoaB/Mog family.</text>
</comment>
<evidence type="ECO:0000313" key="9">
    <source>
        <dbReference type="Proteomes" id="UP001597497"/>
    </source>
</evidence>
<proteinExistence type="inferred from homology"/>
<feature type="domain" description="MoaB/Mog" evidence="7">
    <location>
        <begin position="17"/>
        <end position="162"/>
    </location>
</feature>
<dbReference type="PANTHER" id="PTHR43232">
    <property type="entry name" value="MOLYBDENUM COFACTOR BIOSYNTHESIS PROTEIN B"/>
    <property type="match status" value="1"/>
</dbReference>
<sequence>MSIEKHRSQAPRFTDCSILTISDSRTKEDDKSGAWLQQALLSAGHQIIHYRLIPDDIAQIRFEIDRIASDRKTRVLLLNGGTGIARRDCTYEAVNGMLEKQMPGFGELFRYLSFTEEIGSAAILSRATAGIYQQMAIFSMPGSTKAVQLAMTRLILPEIGHLIGELDKEG</sequence>
<accession>A0ABW5R6G7</accession>
<protein>
    <recommendedName>
        <fullName evidence="4 6">Molybdenum cofactor biosynthesis protein B</fullName>
    </recommendedName>
</protein>
<evidence type="ECO:0000313" key="8">
    <source>
        <dbReference type="EMBL" id="MFD2670325.1"/>
    </source>
</evidence>
<dbReference type="Pfam" id="PF00994">
    <property type="entry name" value="MoCF_biosynth"/>
    <property type="match status" value="1"/>
</dbReference>
<organism evidence="8 9">
    <name type="scientific">Marinicrinis sediminis</name>
    <dbReference type="NCBI Taxonomy" id="1652465"/>
    <lineage>
        <taxon>Bacteria</taxon>
        <taxon>Bacillati</taxon>
        <taxon>Bacillota</taxon>
        <taxon>Bacilli</taxon>
        <taxon>Bacillales</taxon>
        <taxon>Paenibacillaceae</taxon>
    </lineage>
</organism>
<dbReference type="EMBL" id="JBHUMM010000002">
    <property type="protein sequence ID" value="MFD2670325.1"/>
    <property type="molecule type" value="Genomic_DNA"/>
</dbReference>
<gene>
    <name evidence="8" type="ORF">ACFSUC_01735</name>
</gene>
<evidence type="ECO:0000259" key="7">
    <source>
        <dbReference type="SMART" id="SM00852"/>
    </source>
</evidence>
<evidence type="ECO:0000256" key="1">
    <source>
        <dbReference type="ARBA" id="ARBA00003487"/>
    </source>
</evidence>
<dbReference type="Proteomes" id="UP001597497">
    <property type="component" value="Unassembled WGS sequence"/>
</dbReference>
<evidence type="ECO:0000256" key="3">
    <source>
        <dbReference type="ARBA" id="ARBA00006112"/>
    </source>
</evidence>
<dbReference type="SUPFAM" id="SSF53218">
    <property type="entry name" value="Molybdenum cofactor biosynthesis proteins"/>
    <property type="match status" value="1"/>
</dbReference>
<evidence type="ECO:0000256" key="4">
    <source>
        <dbReference type="ARBA" id="ARBA00015262"/>
    </source>
</evidence>
<evidence type="ECO:0000256" key="5">
    <source>
        <dbReference type="ARBA" id="ARBA00023150"/>
    </source>
</evidence>
<comment type="function">
    <text evidence="1 6">May be involved in the biosynthesis of molybdopterin.</text>
</comment>
<dbReference type="InterPro" id="IPR001453">
    <property type="entry name" value="MoaB/Mog_dom"/>
</dbReference>
<dbReference type="InterPro" id="IPR012245">
    <property type="entry name" value="MoaB"/>
</dbReference>
<dbReference type="InterPro" id="IPR036425">
    <property type="entry name" value="MoaB/Mog-like_dom_sf"/>
</dbReference>
<evidence type="ECO:0000256" key="2">
    <source>
        <dbReference type="ARBA" id="ARBA00005046"/>
    </source>
</evidence>
<dbReference type="NCBIfam" id="TIGR00177">
    <property type="entry name" value="molyb_syn"/>
    <property type="match status" value="1"/>
</dbReference>
<keyword evidence="5 6" id="KW-0501">Molybdenum cofactor biosynthesis</keyword>
<keyword evidence="9" id="KW-1185">Reference proteome</keyword>
<dbReference type="PIRSF" id="PIRSF006443">
    <property type="entry name" value="MoaB"/>
    <property type="match status" value="1"/>
</dbReference>
<dbReference type="CDD" id="cd00886">
    <property type="entry name" value="MogA_MoaB"/>
    <property type="match status" value="1"/>
</dbReference>
<comment type="caution">
    <text evidence="8">The sequence shown here is derived from an EMBL/GenBank/DDBJ whole genome shotgun (WGS) entry which is preliminary data.</text>
</comment>
<dbReference type="PROSITE" id="PS01078">
    <property type="entry name" value="MOCF_BIOSYNTHESIS_1"/>
    <property type="match status" value="1"/>
</dbReference>
<evidence type="ECO:0000256" key="6">
    <source>
        <dbReference type="PIRNR" id="PIRNR006443"/>
    </source>
</evidence>
<dbReference type="RefSeq" id="WP_379927683.1">
    <property type="nucleotide sequence ID" value="NZ_JBHUMM010000002.1"/>
</dbReference>
<comment type="pathway">
    <text evidence="2 6">Cofactor biosynthesis; molybdopterin biosynthesis.</text>
</comment>
<dbReference type="InterPro" id="IPR008284">
    <property type="entry name" value="MoCF_biosynth_CS"/>
</dbReference>
<dbReference type="PANTHER" id="PTHR43232:SF2">
    <property type="entry name" value="MOLYBDENUM COFACTOR BIOSYNTHESIS PROTEIN B"/>
    <property type="match status" value="1"/>
</dbReference>